<accession>A0A1S9TWP0</accession>
<dbReference type="AlphaFoldDB" id="A0A1S9TWP0"/>
<dbReference type="Proteomes" id="UP000190906">
    <property type="component" value="Unassembled WGS sequence"/>
</dbReference>
<gene>
    <name evidence="1" type="ORF">BW897_03945</name>
</gene>
<sequence length="74" mass="8444">MKLNELTKQEQAVVIGRLINNILGVELVKEHIDPQKLEKAVSKFNEMNDNTTPKQAREALINILDKTIDEFLKA</sequence>
<reference evidence="1 2" key="1">
    <citation type="submission" date="2017-01" db="EMBL/GenBank/DDBJ databases">
        <title>Bacillus cereus isolates.</title>
        <authorList>
            <person name="Beno S.M."/>
        </authorList>
    </citation>
    <scope>NUCLEOTIDE SEQUENCE [LARGE SCALE GENOMIC DNA]</scope>
    <source>
        <strain evidence="1 2">FSL H8-0485</strain>
    </source>
</reference>
<dbReference type="RefSeq" id="WP_078204512.1">
    <property type="nucleotide sequence ID" value="NZ_MUAJ01000002.1"/>
</dbReference>
<organism evidence="1 2">
    <name type="scientific">Bacillus cereus</name>
    <dbReference type="NCBI Taxonomy" id="1396"/>
    <lineage>
        <taxon>Bacteria</taxon>
        <taxon>Bacillati</taxon>
        <taxon>Bacillota</taxon>
        <taxon>Bacilli</taxon>
        <taxon>Bacillales</taxon>
        <taxon>Bacillaceae</taxon>
        <taxon>Bacillus</taxon>
        <taxon>Bacillus cereus group</taxon>
    </lineage>
</organism>
<protein>
    <recommendedName>
        <fullName evidence="3">Phage protein</fullName>
    </recommendedName>
</protein>
<proteinExistence type="predicted"/>
<evidence type="ECO:0000313" key="1">
    <source>
        <dbReference type="EMBL" id="OOR14444.1"/>
    </source>
</evidence>
<name>A0A1S9TWP0_BACCE</name>
<evidence type="ECO:0000313" key="2">
    <source>
        <dbReference type="Proteomes" id="UP000190906"/>
    </source>
</evidence>
<evidence type="ECO:0008006" key="3">
    <source>
        <dbReference type="Google" id="ProtNLM"/>
    </source>
</evidence>
<comment type="caution">
    <text evidence="1">The sequence shown here is derived from an EMBL/GenBank/DDBJ whole genome shotgun (WGS) entry which is preliminary data.</text>
</comment>
<dbReference type="EMBL" id="MUAJ01000002">
    <property type="protein sequence ID" value="OOR14444.1"/>
    <property type="molecule type" value="Genomic_DNA"/>
</dbReference>